<evidence type="ECO:0000313" key="5">
    <source>
        <dbReference type="EMBL" id="RCS73386.1"/>
    </source>
</evidence>
<evidence type="ECO:0000256" key="1">
    <source>
        <dbReference type="ARBA" id="ARBA00022448"/>
    </source>
</evidence>
<dbReference type="InterPro" id="IPR050093">
    <property type="entry name" value="ABC_SmlMolc_Importer"/>
</dbReference>
<sequence length="219" mass="24693">MSLQLQSLSIHHKHQGPLIEGVNMLIKPGEILTLMGPSGCGKSTLLSTIAGHLSDDFLLEGKIVLNQQSIETTLPHQRQIGILFQDDLLFPHLNVWENIAIGLPNEIKGKERKQHVIKCLKQVNLDKLACSMPHQISGGQRARVSLLRMLQAKPKAVLLDEPFNKLDMNLRVAFRRWVFTQLKQAQVPTLMVTHDEMDAPEDGTLIHWDNLKEESLNAR</sequence>
<name>A0A368LNL5_9VIBR</name>
<dbReference type="GeneID" id="303188665"/>
<dbReference type="GO" id="GO:0016887">
    <property type="term" value="F:ATP hydrolysis activity"/>
    <property type="evidence" value="ECO:0007669"/>
    <property type="project" value="InterPro"/>
</dbReference>
<keyword evidence="3 5" id="KW-0067">ATP-binding</keyword>
<dbReference type="AlphaFoldDB" id="A0A368LNL5"/>
<dbReference type="SMART" id="SM00382">
    <property type="entry name" value="AAA"/>
    <property type="match status" value="1"/>
</dbReference>
<dbReference type="InterPro" id="IPR003593">
    <property type="entry name" value="AAA+_ATPase"/>
</dbReference>
<keyword evidence="6" id="KW-1185">Reference proteome</keyword>
<evidence type="ECO:0000256" key="2">
    <source>
        <dbReference type="ARBA" id="ARBA00022741"/>
    </source>
</evidence>
<feature type="domain" description="ABC transporter" evidence="4">
    <location>
        <begin position="3"/>
        <end position="218"/>
    </location>
</feature>
<dbReference type="Gene3D" id="3.40.50.300">
    <property type="entry name" value="P-loop containing nucleotide triphosphate hydrolases"/>
    <property type="match status" value="1"/>
</dbReference>
<gene>
    <name evidence="5" type="ORF">CIK83_07010</name>
</gene>
<accession>A0A368LNL5</accession>
<dbReference type="InterPro" id="IPR017871">
    <property type="entry name" value="ABC_transporter-like_CS"/>
</dbReference>
<proteinExistence type="predicted"/>
<dbReference type="PROSITE" id="PS00211">
    <property type="entry name" value="ABC_TRANSPORTER_1"/>
    <property type="match status" value="1"/>
</dbReference>
<dbReference type="PROSITE" id="PS50893">
    <property type="entry name" value="ABC_TRANSPORTER_2"/>
    <property type="match status" value="1"/>
</dbReference>
<keyword evidence="2" id="KW-0547">Nucleotide-binding</keyword>
<dbReference type="Proteomes" id="UP000252479">
    <property type="component" value="Unassembled WGS sequence"/>
</dbReference>
<evidence type="ECO:0000313" key="6">
    <source>
        <dbReference type="Proteomes" id="UP000252479"/>
    </source>
</evidence>
<protein>
    <submittedName>
        <fullName evidence="5">ATP-binding cassette domain-containing protein</fullName>
    </submittedName>
</protein>
<dbReference type="SUPFAM" id="SSF52540">
    <property type="entry name" value="P-loop containing nucleoside triphosphate hydrolases"/>
    <property type="match status" value="1"/>
</dbReference>
<evidence type="ECO:0000256" key="3">
    <source>
        <dbReference type="ARBA" id="ARBA00022840"/>
    </source>
</evidence>
<dbReference type="OrthoDB" id="9802264at2"/>
<dbReference type="Pfam" id="PF00005">
    <property type="entry name" value="ABC_tran"/>
    <property type="match status" value="1"/>
</dbReference>
<comment type="caution">
    <text evidence="5">The sequence shown here is derived from an EMBL/GenBank/DDBJ whole genome shotgun (WGS) entry which is preliminary data.</text>
</comment>
<dbReference type="InterPro" id="IPR027417">
    <property type="entry name" value="P-loop_NTPase"/>
</dbReference>
<dbReference type="PANTHER" id="PTHR42781">
    <property type="entry name" value="SPERMIDINE/PUTRESCINE IMPORT ATP-BINDING PROTEIN POTA"/>
    <property type="match status" value="1"/>
</dbReference>
<reference evidence="5 6" key="1">
    <citation type="journal article" date="2017" name="Elife">
        <title>Extensive horizontal gene transfer in cheese-associated bacteria.</title>
        <authorList>
            <person name="Bonham K.S."/>
            <person name="Wolfe B.E."/>
            <person name="Dutton R.J."/>
        </authorList>
    </citation>
    <scope>NUCLEOTIDE SEQUENCE [LARGE SCALE GENOMIC DNA]</scope>
    <source>
        <strain evidence="5 6">JB196</strain>
    </source>
</reference>
<dbReference type="GO" id="GO:0005524">
    <property type="term" value="F:ATP binding"/>
    <property type="evidence" value="ECO:0007669"/>
    <property type="project" value="UniProtKB-KW"/>
</dbReference>
<dbReference type="EMBL" id="QPGL01000001">
    <property type="protein sequence ID" value="RCS73386.1"/>
    <property type="molecule type" value="Genomic_DNA"/>
</dbReference>
<organism evidence="5 6">
    <name type="scientific">Vibrio casei</name>
    <dbReference type="NCBI Taxonomy" id="673372"/>
    <lineage>
        <taxon>Bacteria</taxon>
        <taxon>Pseudomonadati</taxon>
        <taxon>Pseudomonadota</taxon>
        <taxon>Gammaproteobacteria</taxon>
        <taxon>Vibrionales</taxon>
        <taxon>Vibrionaceae</taxon>
        <taxon>Vibrio</taxon>
    </lineage>
</organism>
<dbReference type="PANTHER" id="PTHR42781:SF4">
    <property type="entry name" value="SPERMIDINE_PUTRESCINE IMPORT ATP-BINDING PROTEIN POTA"/>
    <property type="match status" value="1"/>
</dbReference>
<dbReference type="RefSeq" id="WP_086958146.1">
    <property type="nucleotide sequence ID" value="NZ_AP018680.1"/>
</dbReference>
<evidence type="ECO:0000259" key="4">
    <source>
        <dbReference type="PROSITE" id="PS50893"/>
    </source>
</evidence>
<keyword evidence="1" id="KW-0813">Transport</keyword>
<dbReference type="InterPro" id="IPR003439">
    <property type="entry name" value="ABC_transporter-like_ATP-bd"/>
</dbReference>